<dbReference type="KEGG" id="pbs:Plabr_1309"/>
<evidence type="ECO:0000313" key="2">
    <source>
        <dbReference type="EMBL" id="ADY58921.1"/>
    </source>
</evidence>
<keyword evidence="3" id="KW-1185">Reference proteome</keyword>
<name>F0SNN5_RUBBR</name>
<accession>F0SNN5</accession>
<proteinExistence type="predicted"/>
<dbReference type="Pfam" id="PF00535">
    <property type="entry name" value="Glycos_transf_2"/>
    <property type="match status" value="1"/>
</dbReference>
<protein>
    <submittedName>
        <fullName evidence="2">Glycosyl transferase family 2</fullName>
    </submittedName>
</protein>
<keyword evidence="2" id="KW-0808">Transferase</keyword>
<dbReference type="STRING" id="756272.Plabr_1309"/>
<evidence type="ECO:0000313" key="3">
    <source>
        <dbReference type="Proteomes" id="UP000006860"/>
    </source>
</evidence>
<dbReference type="eggNOG" id="COG1216">
    <property type="taxonomic scope" value="Bacteria"/>
</dbReference>
<dbReference type="CDD" id="cd06433">
    <property type="entry name" value="GT_2_WfgS_like"/>
    <property type="match status" value="1"/>
</dbReference>
<dbReference type="SUPFAM" id="SSF53448">
    <property type="entry name" value="Nucleotide-diphospho-sugar transferases"/>
    <property type="match status" value="1"/>
</dbReference>
<reference evidence="3" key="1">
    <citation type="submission" date="2011-02" db="EMBL/GenBank/DDBJ databases">
        <title>The complete genome of Planctomyces brasiliensis DSM 5305.</title>
        <authorList>
            <person name="Lucas S."/>
            <person name="Copeland A."/>
            <person name="Lapidus A."/>
            <person name="Bruce D."/>
            <person name="Goodwin L."/>
            <person name="Pitluck S."/>
            <person name="Kyrpides N."/>
            <person name="Mavromatis K."/>
            <person name="Pagani I."/>
            <person name="Ivanova N."/>
            <person name="Ovchinnikova G."/>
            <person name="Lu M."/>
            <person name="Detter J.C."/>
            <person name="Han C."/>
            <person name="Land M."/>
            <person name="Hauser L."/>
            <person name="Markowitz V."/>
            <person name="Cheng J.-F."/>
            <person name="Hugenholtz P."/>
            <person name="Woyke T."/>
            <person name="Wu D."/>
            <person name="Tindall B."/>
            <person name="Pomrenke H.G."/>
            <person name="Brambilla E."/>
            <person name="Klenk H.-P."/>
            <person name="Eisen J.A."/>
        </authorList>
    </citation>
    <scope>NUCLEOTIDE SEQUENCE [LARGE SCALE GENOMIC DNA]</scope>
    <source>
        <strain evidence="3">ATCC 49424 / DSM 5305 / JCM 21570 / NBRC 103401 / IFAM 1448</strain>
    </source>
</reference>
<dbReference type="HOGENOM" id="CLU_025996_21_0_0"/>
<dbReference type="AlphaFoldDB" id="F0SNN5"/>
<dbReference type="Proteomes" id="UP000006860">
    <property type="component" value="Chromosome"/>
</dbReference>
<evidence type="ECO:0000259" key="1">
    <source>
        <dbReference type="Pfam" id="PF00535"/>
    </source>
</evidence>
<dbReference type="PANTHER" id="PTHR22916">
    <property type="entry name" value="GLYCOSYLTRANSFERASE"/>
    <property type="match status" value="1"/>
</dbReference>
<dbReference type="Gene3D" id="3.90.550.10">
    <property type="entry name" value="Spore Coat Polysaccharide Biosynthesis Protein SpsA, Chain A"/>
    <property type="match status" value="1"/>
</dbReference>
<dbReference type="RefSeq" id="WP_013627653.1">
    <property type="nucleotide sequence ID" value="NC_015174.1"/>
</dbReference>
<dbReference type="InterPro" id="IPR001173">
    <property type="entry name" value="Glyco_trans_2-like"/>
</dbReference>
<dbReference type="InterPro" id="IPR029044">
    <property type="entry name" value="Nucleotide-diphossugar_trans"/>
</dbReference>
<dbReference type="OrthoDB" id="9784574at2"/>
<dbReference type="PANTHER" id="PTHR22916:SF65">
    <property type="entry name" value="SLR1065 PROTEIN"/>
    <property type="match status" value="1"/>
</dbReference>
<sequence>MCDISIIMPSFNQAKFIKAAIDSVLDQRGDFEHELIVIDGGSTDGTVEILRSYGDRLKFVSEPDQGQSDAINKGFRLAGGRYHGWLNSDDLYLPGSFQTIIATFRDHPETQWLYGKVQIVNEAGVEIRKHITAYKNWRMKSFSLPRLLSENWISQMGVFWSAQAGREVGPLREDLHYAMDYDYWLRLGARWPGRYVDANLACFRWYQASKSGHNFSKQMREDLAIAVAHANGNHRWPILQHRLNRWKIVAAYSLIRLWPTSN</sequence>
<dbReference type="GO" id="GO:0016758">
    <property type="term" value="F:hexosyltransferase activity"/>
    <property type="evidence" value="ECO:0007669"/>
    <property type="project" value="UniProtKB-ARBA"/>
</dbReference>
<dbReference type="EMBL" id="CP002546">
    <property type="protein sequence ID" value="ADY58921.1"/>
    <property type="molecule type" value="Genomic_DNA"/>
</dbReference>
<gene>
    <name evidence="2" type="ordered locus">Plabr_1309</name>
</gene>
<organism evidence="2 3">
    <name type="scientific">Rubinisphaera brasiliensis (strain ATCC 49424 / DSM 5305 / JCM 21570 / IAM 15109 / NBRC 103401 / IFAM 1448)</name>
    <name type="common">Planctomyces brasiliensis</name>
    <dbReference type="NCBI Taxonomy" id="756272"/>
    <lineage>
        <taxon>Bacteria</taxon>
        <taxon>Pseudomonadati</taxon>
        <taxon>Planctomycetota</taxon>
        <taxon>Planctomycetia</taxon>
        <taxon>Planctomycetales</taxon>
        <taxon>Planctomycetaceae</taxon>
        <taxon>Rubinisphaera</taxon>
    </lineage>
</organism>
<feature type="domain" description="Glycosyltransferase 2-like" evidence="1">
    <location>
        <begin position="5"/>
        <end position="154"/>
    </location>
</feature>